<evidence type="ECO:0000256" key="1">
    <source>
        <dbReference type="ARBA" id="ARBA00001933"/>
    </source>
</evidence>
<evidence type="ECO:0000259" key="7">
    <source>
        <dbReference type="Pfam" id="PF01212"/>
    </source>
</evidence>
<dbReference type="NCBIfam" id="NF007825">
    <property type="entry name" value="PRK10534.1"/>
    <property type="match status" value="1"/>
</dbReference>
<protein>
    <submittedName>
        <fullName evidence="8">Threonine aldolase</fullName>
        <ecNumber evidence="8">4.1.2.5</ecNumber>
    </submittedName>
</protein>
<dbReference type="PANTHER" id="PTHR48097:SF9">
    <property type="entry name" value="L-THREONINE ALDOLASE"/>
    <property type="match status" value="1"/>
</dbReference>
<evidence type="ECO:0000256" key="2">
    <source>
        <dbReference type="ARBA" id="ARBA00006966"/>
    </source>
</evidence>
<comment type="cofactor">
    <cofactor evidence="1">
        <name>pyridoxal 5'-phosphate</name>
        <dbReference type="ChEBI" id="CHEBI:597326"/>
    </cofactor>
</comment>
<feature type="domain" description="Aromatic amino acid beta-eliminating lyase/threonine aldolase" evidence="7">
    <location>
        <begin position="3"/>
        <end position="276"/>
    </location>
</feature>
<evidence type="ECO:0000256" key="5">
    <source>
        <dbReference type="ARBA" id="ARBA00023239"/>
    </source>
</evidence>
<gene>
    <name evidence="8" type="ORF">J2W88_000742</name>
    <name evidence="9" type="ORF">J2W93_000743</name>
</gene>
<dbReference type="InterPro" id="IPR015421">
    <property type="entry name" value="PyrdxlP-dep_Trfase_major"/>
</dbReference>
<dbReference type="GO" id="GO:0006567">
    <property type="term" value="P:L-threonine catabolic process"/>
    <property type="evidence" value="ECO:0007669"/>
    <property type="project" value="TreeGrafter"/>
</dbReference>
<dbReference type="EC" id="4.1.2.5" evidence="8"/>
<dbReference type="Gene3D" id="3.40.640.10">
    <property type="entry name" value="Type I PLP-dependent aspartate aminotransferase-like (Major domain)"/>
    <property type="match status" value="1"/>
</dbReference>
<evidence type="ECO:0000313" key="8">
    <source>
        <dbReference type="EMBL" id="MDR6765484.1"/>
    </source>
</evidence>
<dbReference type="Pfam" id="PF01212">
    <property type="entry name" value="Beta_elim_lyase"/>
    <property type="match status" value="1"/>
</dbReference>
<accession>A0AAJ2BNF3</accession>
<dbReference type="Proteomes" id="UP001249076">
    <property type="component" value="Unassembled WGS sequence"/>
</dbReference>
<proteinExistence type="inferred from homology"/>
<dbReference type="InterPro" id="IPR015422">
    <property type="entry name" value="PyrdxlP-dep_Trfase_small"/>
</dbReference>
<dbReference type="RefSeq" id="WP_209816459.1">
    <property type="nucleotide sequence ID" value="NZ_JAVDTL010000001.1"/>
</dbReference>
<dbReference type="GO" id="GO:0008732">
    <property type="term" value="F:L-allo-threonine aldolase activity"/>
    <property type="evidence" value="ECO:0007669"/>
    <property type="project" value="TreeGrafter"/>
</dbReference>
<dbReference type="SUPFAM" id="SSF53383">
    <property type="entry name" value="PLP-dependent transferases"/>
    <property type="match status" value="1"/>
</dbReference>
<dbReference type="AlphaFoldDB" id="A0AAJ2BNF3"/>
<evidence type="ECO:0000256" key="4">
    <source>
        <dbReference type="ARBA" id="ARBA00022898"/>
    </source>
</evidence>
<dbReference type="PIRSF" id="PIRSF017617">
    <property type="entry name" value="Thr_aldolase"/>
    <property type="match status" value="1"/>
</dbReference>
<organism evidence="8 11">
    <name type="scientific">Acidovorax delafieldii</name>
    <name type="common">Pseudomonas delafieldii</name>
    <dbReference type="NCBI Taxonomy" id="47920"/>
    <lineage>
        <taxon>Bacteria</taxon>
        <taxon>Pseudomonadati</taxon>
        <taxon>Pseudomonadota</taxon>
        <taxon>Betaproteobacteria</taxon>
        <taxon>Burkholderiales</taxon>
        <taxon>Comamonadaceae</taxon>
        <taxon>Acidovorax</taxon>
    </lineage>
</organism>
<keyword evidence="5 8" id="KW-0456">Lyase</keyword>
<evidence type="ECO:0000313" key="11">
    <source>
        <dbReference type="Proteomes" id="UP001253458"/>
    </source>
</evidence>
<dbReference type="PANTHER" id="PTHR48097">
    <property type="entry name" value="L-THREONINE ALDOLASE-RELATED"/>
    <property type="match status" value="1"/>
</dbReference>
<dbReference type="EMBL" id="JAVDTS010000001">
    <property type="protein sequence ID" value="MDR6835922.1"/>
    <property type="molecule type" value="Genomic_DNA"/>
</dbReference>
<feature type="modified residue" description="N6-(pyridoxal phosphate)lysine" evidence="6">
    <location>
        <position position="205"/>
    </location>
</feature>
<dbReference type="InterPro" id="IPR023603">
    <property type="entry name" value="Low_specificity_L-TA-like"/>
</dbReference>
<evidence type="ECO:0000256" key="3">
    <source>
        <dbReference type="ARBA" id="ARBA00011881"/>
    </source>
</evidence>
<comment type="subunit">
    <text evidence="3">Homotetramer.</text>
</comment>
<evidence type="ECO:0000256" key="6">
    <source>
        <dbReference type="PIRSR" id="PIRSR017617-1"/>
    </source>
</evidence>
<dbReference type="InterPro" id="IPR001597">
    <property type="entry name" value="ArAA_b-elim_lyase/Thr_aldolase"/>
</dbReference>
<comment type="caution">
    <text evidence="8">The sequence shown here is derived from an EMBL/GenBank/DDBJ whole genome shotgun (WGS) entry which is preliminary data.</text>
</comment>
<dbReference type="GO" id="GO:0005829">
    <property type="term" value="C:cytosol"/>
    <property type="evidence" value="ECO:0007669"/>
    <property type="project" value="TreeGrafter"/>
</dbReference>
<comment type="similarity">
    <text evidence="2">Belongs to the threonine aldolase family.</text>
</comment>
<sequence length="356" mass="38270">MPDFRSDTVTQPTPAMREAMFKAPLGDDVFADDPSVNALQDHAAELLGFEAALFAPSGTQTNLIALWGHCQRGDEAIVGQSWHTYRWEAGGMAVLGSIQPQPVETQPDGTLRLADIAAAIKPDDPHFARTRLVVLENTTGGQVLPPAYIAEVAQLARSRGLAMHLDGARMFNAATANAARNGTDVYDEARALCSHFDSASLCLSKGLGAPVGSLVLGSRDFIRQARRTRKILGGGMRQAGVLAAAGHYALQHHVRRLTEDHARLDRLAQGLAEANRSHPALQGKIIVLPWQTNILFTDLHAEVAPAFTAWLAQHGVRVTSSLYGGATRLRWVTHLDVSEADVTTALDCVGSFRLPG</sequence>
<dbReference type="EMBL" id="JAVDTL010000001">
    <property type="protein sequence ID" value="MDR6765484.1"/>
    <property type="molecule type" value="Genomic_DNA"/>
</dbReference>
<dbReference type="NCBIfam" id="NF041359">
    <property type="entry name" value="GntG_guanitoxin"/>
    <property type="match status" value="1"/>
</dbReference>
<name>A0AAJ2BNF3_ACIDE</name>
<dbReference type="GO" id="GO:0006545">
    <property type="term" value="P:glycine biosynthetic process"/>
    <property type="evidence" value="ECO:0007669"/>
    <property type="project" value="TreeGrafter"/>
</dbReference>
<dbReference type="Gene3D" id="3.90.1150.10">
    <property type="entry name" value="Aspartate Aminotransferase, domain 1"/>
    <property type="match status" value="1"/>
</dbReference>
<reference evidence="8 10" key="1">
    <citation type="submission" date="2023-07" db="EMBL/GenBank/DDBJ databases">
        <title>Sorghum-associated microbial communities from plants grown in Nebraska, USA.</title>
        <authorList>
            <person name="Schachtman D."/>
        </authorList>
    </citation>
    <scope>NUCLEOTIDE SEQUENCE</scope>
    <source>
        <strain evidence="9 10">BE105</strain>
        <strain evidence="8">BE69</strain>
    </source>
</reference>
<dbReference type="InterPro" id="IPR015424">
    <property type="entry name" value="PyrdxlP-dep_Trfase"/>
</dbReference>
<dbReference type="Proteomes" id="UP001253458">
    <property type="component" value="Unassembled WGS sequence"/>
</dbReference>
<keyword evidence="10" id="KW-1185">Reference proteome</keyword>
<dbReference type="FunFam" id="3.40.640.10:FF:000030">
    <property type="entry name" value="Low-specificity L-threonine aldolase"/>
    <property type="match status" value="1"/>
</dbReference>
<evidence type="ECO:0000313" key="10">
    <source>
        <dbReference type="Proteomes" id="UP001249076"/>
    </source>
</evidence>
<evidence type="ECO:0000313" key="9">
    <source>
        <dbReference type="EMBL" id="MDR6835922.1"/>
    </source>
</evidence>
<keyword evidence="4" id="KW-0663">Pyridoxal phosphate</keyword>